<keyword evidence="2" id="KW-0675">Receptor</keyword>
<dbReference type="Pfam" id="PF07715">
    <property type="entry name" value="Plug"/>
    <property type="match status" value="1"/>
</dbReference>
<reference evidence="2" key="1">
    <citation type="submission" date="2019-03" db="EMBL/GenBank/DDBJ databases">
        <title>Single cell metagenomics reveals metabolic interactions within the superorganism composed of flagellate Streblomastix strix and complex community of Bacteroidetes bacteria on its surface.</title>
        <authorList>
            <person name="Treitli S.C."/>
            <person name="Kolisko M."/>
            <person name="Husnik F."/>
            <person name="Keeling P."/>
            <person name="Hampl V."/>
        </authorList>
    </citation>
    <scope>NUCLEOTIDE SEQUENCE</scope>
    <source>
        <strain evidence="2">STM</strain>
    </source>
</reference>
<dbReference type="InterPro" id="IPR008969">
    <property type="entry name" value="CarboxyPept-like_regulatory"/>
</dbReference>
<dbReference type="InterPro" id="IPR012910">
    <property type="entry name" value="Plug_dom"/>
</dbReference>
<dbReference type="FunFam" id="2.170.130.10:FF:000003">
    <property type="entry name" value="SusC/RagA family TonB-linked outer membrane protein"/>
    <property type="match status" value="1"/>
</dbReference>
<dbReference type="NCBIfam" id="TIGR04056">
    <property type="entry name" value="OMP_RagA_SusC"/>
    <property type="match status" value="1"/>
</dbReference>
<dbReference type="InterPro" id="IPR023996">
    <property type="entry name" value="TonB-dep_OMP_SusC/RagA"/>
</dbReference>
<protein>
    <submittedName>
        <fullName evidence="2">TonB-dependent receptor SusC</fullName>
    </submittedName>
</protein>
<dbReference type="Gene3D" id="2.60.40.1120">
    <property type="entry name" value="Carboxypeptidase-like, regulatory domain"/>
    <property type="match status" value="1"/>
</dbReference>
<name>A0A5J4SRW1_9ZZZZ</name>
<dbReference type="AlphaFoldDB" id="A0A5J4SRW1"/>
<gene>
    <name evidence="2" type="ORF">EZS27_003972</name>
</gene>
<proteinExistence type="predicted"/>
<dbReference type="Pfam" id="PF13715">
    <property type="entry name" value="CarbopepD_reg_2"/>
    <property type="match status" value="1"/>
</dbReference>
<dbReference type="InterPro" id="IPR039426">
    <property type="entry name" value="TonB-dep_rcpt-like"/>
</dbReference>
<organism evidence="2">
    <name type="scientific">termite gut metagenome</name>
    <dbReference type="NCBI Taxonomy" id="433724"/>
    <lineage>
        <taxon>unclassified sequences</taxon>
        <taxon>metagenomes</taxon>
        <taxon>organismal metagenomes</taxon>
    </lineage>
</organism>
<accession>A0A5J4SRW1</accession>
<comment type="caution">
    <text evidence="2">The sequence shown here is derived from an EMBL/GenBank/DDBJ whole genome shotgun (WGS) entry which is preliminary data.</text>
</comment>
<dbReference type="EMBL" id="SNRY01000065">
    <property type="protein sequence ID" value="KAA6348562.1"/>
    <property type="molecule type" value="Genomic_DNA"/>
</dbReference>
<sequence>MYKKKITFIRFDKKNHYLRFFVGFMVLIPFLFTGSFVHADNVALTENDVLQQNKTITGKIIDAGTKESITGASVWIKKTTIGTISDIDGNYTIKLDRANAVLMVSFIGYTTQEVLVGDRTTLNFELQPSMSEMEEIVVGYGMQKKESVVGAITTVKPNLLKLPAGQISTVLAGQVGGVISIQRSGEPGESAQFWIRGVSTTNGNSNKPLVLVDGIERDLDLMDVEDIETFSVLKDATATAIYGVRGANGVLLITTRSGESGPVKVTVRVESGFVSPTRLPKMADAVQYADFYNEAYSYASDEGKHLFSDETIAKIRSGEDPDFYPNVNWVKEMFKSVAYNQRVNTNISGGGSVAKYFISGSYYHEGSVYNEDNTKRYNTSIDYDKFNFRSNVDVNLSPTTVVNINLSNIYETRVSPNSSREDIWSRAFTYSPGLIPIVYSDGSQSDYPGGGQTPYNLLTQNGFKNEYWNNSQALLGLKQDFSELITKGLEANVKFSWDMVSSQEVRYSRRPNTFYAYGRDDDGNLLFNSVTSNGTEVLSYDKSSAGQKTFYLEGSLTYSRVFGDHRVGGLFLYNQKSLKYVQAESIDLSVPYRNQGIAGRLTYGFKERYFLEGNFGYNGSENFSPGERFGFFPSIALGWLISNEDFFKPATNVISMLKIRGSYGLVGNDQISQSSRFIYYDAYNLNVNNAYSLGLQSTAKTGAKFSTYGSPHVAWEKSNKLDLGLELSLLGNINIQADYFRDYRTGIFLQRNDLTYVAGVAILPYVNIGKVLNRGLDLQLESYHTVGEMKISVRGNFTYNRNKILKNASPIPEYPYMSKIGLAVDQQTGYVAMGLFSSQEEIDQSPSQYGVLRVGDIKYKDINGDGVINSYDQVPIGRTWVPEITYGFGSSFQWKNFDVSFLFQGVTNTTMFLTGTAFRTFSGAGEATSGFYEDVYYNSWKLDNPDPNAKYPRATIGTNANNNLKSTLWQKDISYMRLKNATFGYTIPRRVTEKLRIQSIHIYCSGINLLTFSDFKLFDPEVDNEQGSKYPPNRIINFGLNLNF</sequence>
<dbReference type="InterPro" id="IPR023997">
    <property type="entry name" value="TonB-dep_OMP_SusC/RagA_CS"/>
</dbReference>
<dbReference type="InterPro" id="IPR037066">
    <property type="entry name" value="Plug_dom_sf"/>
</dbReference>
<dbReference type="SUPFAM" id="SSF56935">
    <property type="entry name" value="Porins"/>
    <property type="match status" value="1"/>
</dbReference>
<dbReference type="NCBIfam" id="TIGR04057">
    <property type="entry name" value="SusC_RagA_signa"/>
    <property type="match status" value="1"/>
</dbReference>
<feature type="domain" description="TonB-dependent receptor plug" evidence="1">
    <location>
        <begin position="145"/>
        <end position="250"/>
    </location>
</feature>
<dbReference type="PROSITE" id="PS52016">
    <property type="entry name" value="TONB_DEPENDENT_REC_3"/>
    <property type="match status" value="1"/>
</dbReference>
<dbReference type="Gene3D" id="2.170.130.10">
    <property type="entry name" value="TonB-dependent receptor, plug domain"/>
    <property type="match status" value="1"/>
</dbReference>
<evidence type="ECO:0000313" key="2">
    <source>
        <dbReference type="EMBL" id="KAA6348562.1"/>
    </source>
</evidence>
<evidence type="ECO:0000259" key="1">
    <source>
        <dbReference type="Pfam" id="PF07715"/>
    </source>
</evidence>
<dbReference type="SUPFAM" id="SSF49464">
    <property type="entry name" value="Carboxypeptidase regulatory domain-like"/>
    <property type="match status" value="1"/>
</dbReference>